<proteinExistence type="inferred from homology"/>
<dbReference type="UniPathway" id="UPA00241">
    <property type="reaction ID" value="UER00352"/>
</dbReference>
<keyword evidence="11 16" id="KW-0067">ATP-binding</keyword>
<feature type="binding site" evidence="16">
    <location>
        <position position="128"/>
    </location>
    <ligand>
        <name>ATP</name>
        <dbReference type="ChEBI" id="CHEBI:30616"/>
    </ligand>
</feature>
<evidence type="ECO:0000256" key="11">
    <source>
        <dbReference type="ARBA" id="ARBA00022840"/>
    </source>
</evidence>
<keyword evidence="7 16" id="KW-0963">Cytoplasm</keyword>
<comment type="subcellular location">
    <subcellularLocation>
        <location evidence="3 16">Cytoplasm</location>
    </subcellularLocation>
</comment>
<evidence type="ECO:0000256" key="9">
    <source>
        <dbReference type="ARBA" id="ARBA00022741"/>
    </source>
</evidence>
<evidence type="ECO:0000256" key="1">
    <source>
        <dbReference type="ARBA" id="ARBA00001206"/>
    </source>
</evidence>
<dbReference type="AlphaFoldDB" id="A0A847SBQ2"/>
<sequence length="263" mass="27959">MNGVRHLLLDGGNTRLKWAWCHERQHLQPAQVVDYAALQAQPPWRADPAPLEIWGSCVTGAQQRAQVEQACRACWPEVPIHWVVPQADAAGVHNGYLDPTQLGPDRWLSLLAAHRLHAGDALVVNAGTALTIDALTATGTFLGGVIVPGLQLMLDALAGGTARLARRPGQYVAFPQTTGDALYSGALQAMAGAVQQQARLMQQHGQTPVCLLSGGDASLLAPLLALEVRQVDGLVLEGLLSLLQADSSQPLAEIPLQDRQSAL</sequence>
<evidence type="ECO:0000256" key="14">
    <source>
        <dbReference type="ARBA" id="ARBA00038036"/>
    </source>
</evidence>
<evidence type="ECO:0000256" key="15">
    <source>
        <dbReference type="ARBA" id="ARBA00040883"/>
    </source>
</evidence>
<evidence type="ECO:0000256" key="12">
    <source>
        <dbReference type="ARBA" id="ARBA00022958"/>
    </source>
</evidence>
<reference evidence="17 18" key="1">
    <citation type="submission" date="2020-04" db="EMBL/GenBank/DDBJ databases">
        <title>Draft genome of Leeia sp. IMCC25680.</title>
        <authorList>
            <person name="Song J."/>
            <person name="Cho J.-C."/>
        </authorList>
    </citation>
    <scope>NUCLEOTIDE SEQUENCE [LARGE SCALE GENOMIC DNA]</scope>
    <source>
        <strain evidence="17 18">IMCC25680</strain>
    </source>
</reference>
<evidence type="ECO:0000256" key="2">
    <source>
        <dbReference type="ARBA" id="ARBA00001958"/>
    </source>
</evidence>
<keyword evidence="13 16" id="KW-0173">Coenzyme A biosynthesis</keyword>
<comment type="similarity">
    <text evidence="14 16">Belongs to the type III pantothenate kinase family.</text>
</comment>
<keyword evidence="12 16" id="KW-0630">Potassium</keyword>
<feature type="binding site" evidence="16">
    <location>
        <begin position="10"/>
        <end position="17"/>
    </location>
    <ligand>
        <name>ATP</name>
        <dbReference type="ChEBI" id="CHEBI:30616"/>
    </ligand>
</feature>
<evidence type="ECO:0000313" key="18">
    <source>
        <dbReference type="Proteomes" id="UP000587991"/>
    </source>
</evidence>
<evidence type="ECO:0000256" key="7">
    <source>
        <dbReference type="ARBA" id="ARBA00022490"/>
    </source>
</evidence>
<dbReference type="InterPro" id="IPR004619">
    <property type="entry name" value="Type_III_PanK"/>
</dbReference>
<dbReference type="GO" id="GO:0015937">
    <property type="term" value="P:coenzyme A biosynthetic process"/>
    <property type="evidence" value="ECO:0007669"/>
    <property type="project" value="UniProtKB-UniRule"/>
</dbReference>
<evidence type="ECO:0000256" key="13">
    <source>
        <dbReference type="ARBA" id="ARBA00022993"/>
    </source>
</evidence>
<feature type="binding site" evidence="16">
    <location>
        <begin position="103"/>
        <end position="106"/>
    </location>
    <ligand>
        <name>substrate</name>
    </ligand>
</feature>
<dbReference type="EMBL" id="JABAIM010000003">
    <property type="protein sequence ID" value="NLR76325.1"/>
    <property type="molecule type" value="Genomic_DNA"/>
</dbReference>
<dbReference type="EC" id="2.7.1.33" evidence="6 16"/>
<feature type="binding site" evidence="16">
    <location>
        <position position="96"/>
    </location>
    <ligand>
        <name>substrate</name>
    </ligand>
</feature>
<keyword evidence="18" id="KW-1185">Reference proteome</keyword>
<dbReference type="GO" id="GO:0004594">
    <property type="term" value="F:pantothenate kinase activity"/>
    <property type="evidence" value="ECO:0007669"/>
    <property type="project" value="UniProtKB-UniRule"/>
</dbReference>
<protein>
    <recommendedName>
        <fullName evidence="15 16">Type III pantothenate kinase</fullName>
        <ecNumber evidence="6 16">2.7.1.33</ecNumber>
    </recommendedName>
    <alternativeName>
        <fullName evidence="16">PanK-III</fullName>
    </alternativeName>
    <alternativeName>
        <fullName evidence="16">Pantothenic acid kinase</fullName>
    </alternativeName>
</protein>
<evidence type="ECO:0000256" key="3">
    <source>
        <dbReference type="ARBA" id="ARBA00004496"/>
    </source>
</evidence>
<dbReference type="SUPFAM" id="SSF53067">
    <property type="entry name" value="Actin-like ATPase domain"/>
    <property type="match status" value="2"/>
</dbReference>
<comment type="pathway">
    <text evidence="4 16">Cofactor biosynthesis; coenzyme A biosynthesis; CoA from (R)-pantothenate: step 1/5.</text>
</comment>
<comment type="caution">
    <text evidence="17">The sequence shown here is derived from an EMBL/GenBank/DDBJ whole genome shotgun (WGS) entry which is preliminary data.</text>
</comment>
<evidence type="ECO:0000256" key="16">
    <source>
        <dbReference type="HAMAP-Rule" id="MF_01274"/>
    </source>
</evidence>
<feature type="active site" description="Proton acceptor" evidence="16">
    <location>
        <position position="105"/>
    </location>
</feature>
<comment type="catalytic activity">
    <reaction evidence="1 16">
        <text>(R)-pantothenate + ATP = (R)-4'-phosphopantothenate + ADP + H(+)</text>
        <dbReference type="Rhea" id="RHEA:16373"/>
        <dbReference type="ChEBI" id="CHEBI:10986"/>
        <dbReference type="ChEBI" id="CHEBI:15378"/>
        <dbReference type="ChEBI" id="CHEBI:29032"/>
        <dbReference type="ChEBI" id="CHEBI:30616"/>
        <dbReference type="ChEBI" id="CHEBI:456216"/>
        <dbReference type="EC" id="2.7.1.33"/>
    </reaction>
</comment>
<dbReference type="PANTHER" id="PTHR34265:SF1">
    <property type="entry name" value="TYPE III PANTOTHENATE KINASE"/>
    <property type="match status" value="1"/>
</dbReference>
<dbReference type="Pfam" id="PF03309">
    <property type="entry name" value="Pan_kinase"/>
    <property type="match status" value="1"/>
</dbReference>
<organism evidence="17 18">
    <name type="scientific">Leeia aquatica</name>
    <dbReference type="NCBI Taxonomy" id="2725557"/>
    <lineage>
        <taxon>Bacteria</taxon>
        <taxon>Pseudomonadati</taxon>
        <taxon>Pseudomonadota</taxon>
        <taxon>Betaproteobacteria</taxon>
        <taxon>Neisseriales</taxon>
        <taxon>Leeiaceae</taxon>
        <taxon>Leeia</taxon>
    </lineage>
</organism>
<evidence type="ECO:0000256" key="8">
    <source>
        <dbReference type="ARBA" id="ARBA00022679"/>
    </source>
</evidence>
<dbReference type="Proteomes" id="UP000587991">
    <property type="component" value="Unassembled WGS sequence"/>
</dbReference>
<dbReference type="GO" id="GO:0005524">
    <property type="term" value="F:ATP binding"/>
    <property type="evidence" value="ECO:0007669"/>
    <property type="project" value="UniProtKB-UniRule"/>
</dbReference>
<dbReference type="Gene3D" id="3.30.420.40">
    <property type="match status" value="2"/>
</dbReference>
<keyword evidence="9 16" id="KW-0547">Nucleotide-binding</keyword>
<dbReference type="HAMAP" id="MF_01274">
    <property type="entry name" value="Pantothen_kinase_3"/>
    <property type="match status" value="1"/>
</dbReference>
<feature type="binding site" evidence="16">
    <location>
        <position position="178"/>
    </location>
    <ligand>
        <name>substrate</name>
    </ligand>
</feature>
<accession>A0A847SBQ2</accession>
<dbReference type="GO" id="GO:0005737">
    <property type="term" value="C:cytoplasm"/>
    <property type="evidence" value="ECO:0007669"/>
    <property type="project" value="UniProtKB-SubCell"/>
</dbReference>
<dbReference type="RefSeq" id="WP_168877987.1">
    <property type="nucleotide sequence ID" value="NZ_JABAIM010000003.1"/>
</dbReference>
<dbReference type="PANTHER" id="PTHR34265">
    <property type="entry name" value="TYPE III PANTOTHENATE KINASE"/>
    <property type="match status" value="1"/>
</dbReference>
<dbReference type="NCBIfam" id="TIGR00671">
    <property type="entry name" value="baf"/>
    <property type="match status" value="1"/>
</dbReference>
<evidence type="ECO:0000256" key="10">
    <source>
        <dbReference type="ARBA" id="ARBA00022777"/>
    </source>
</evidence>
<gene>
    <name evidence="16" type="primary">coaX</name>
    <name evidence="17" type="ORF">HF682_14255</name>
</gene>
<keyword evidence="10 16" id="KW-0418">Kinase</keyword>
<evidence type="ECO:0000313" key="17">
    <source>
        <dbReference type="EMBL" id="NLR76325.1"/>
    </source>
</evidence>
<evidence type="ECO:0000256" key="6">
    <source>
        <dbReference type="ARBA" id="ARBA00012102"/>
    </source>
</evidence>
<comment type="function">
    <text evidence="16">Catalyzes the phosphorylation of pantothenate (Pan), the first step in CoA biosynthesis.</text>
</comment>
<comment type="caution">
    <text evidence="16">Lacks conserved residue(s) required for the propagation of feature annotation.</text>
</comment>
<dbReference type="InterPro" id="IPR043129">
    <property type="entry name" value="ATPase_NBD"/>
</dbReference>
<dbReference type="CDD" id="cd24015">
    <property type="entry name" value="ASKHA_NBD_PanK-III"/>
    <property type="match status" value="1"/>
</dbReference>
<name>A0A847SBQ2_9NEIS</name>
<comment type="cofactor">
    <cofactor evidence="2">
        <name>K(+)</name>
        <dbReference type="ChEBI" id="CHEBI:29103"/>
    </cofactor>
</comment>
<comment type="cofactor">
    <cofactor evidence="16">
        <name>NH4(+)</name>
        <dbReference type="ChEBI" id="CHEBI:28938"/>
    </cofactor>
    <cofactor evidence="16">
        <name>K(+)</name>
        <dbReference type="ChEBI" id="CHEBI:29103"/>
    </cofactor>
    <text evidence="16">A monovalent cation. Ammonium or potassium.</text>
</comment>
<comment type="subunit">
    <text evidence="5 16">Homodimer.</text>
</comment>
<keyword evidence="8 16" id="KW-0808">Transferase</keyword>
<evidence type="ECO:0000256" key="4">
    <source>
        <dbReference type="ARBA" id="ARBA00005225"/>
    </source>
</evidence>
<evidence type="ECO:0000256" key="5">
    <source>
        <dbReference type="ARBA" id="ARBA00011738"/>
    </source>
</evidence>